<evidence type="ECO:0000256" key="9">
    <source>
        <dbReference type="SAM" id="Phobius"/>
    </source>
</evidence>
<dbReference type="Proteomes" id="UP001159405">
    <property type="component" value="Unassembled WGS sequence"/>
</dbReference>
<feature type="transmembrane region" description="Helical" evidence="9">
    <location>
        <begin position="313"/>
        <end position="336"/>
    </location>
</feature>
<feature type="transmembrane region" description="Helical" evidence="9">
    <location>
        <begin position="168"/>
        <end position="192"/>
    </location>
</feature>
<accession>A0ABN8QRC7</accession>
<evidence type="ECO:0000313" key="12">
    <source>
        <dbReference type="Proteomes" id="UP001159405"/>
    </source>
</evidence>
<dbReference type="Pfam" id="PF00001">
    <property type="entry name" value="7tm_1"/>
    <property type="match status" value="2"/>
</dbReference>
<evidence type="ECO:0000256" key="7">
    <source>
        <dbReference type="ARBA" id="ARBA00023224"/>
    </source>
</evidence>
<dbReference type="PROSITE" id="PS00237">
    <property type="entry name" value="G_PROTEIN_RECEP_F1_1"/>
    <property type="match status" value="2"/>
</dbReference>
<proteinExistence type="inferred from homology"/>
<feature type="transmembrane region" description="Helical" evidence="9">
    <location>
        <begin position="425"/>
        <end position="446"/>
    </location>
</feature>
<name>A0ABN8QRC7_9CNID</name>
<evidence type="ECO:0000256" key="5">
    <source>
        <dbReference type="ARBA" id="ARBA00023136"/>
    </source>
</evidence>
<keyword evidence="2 8" id="KW-0812">Transmembrane</keyword>
<evidence type="ECO:0000313" key="11">
    <source>
        <dbReference type="EMBL" id="CAH3169301.1"/>
    </source>
</evidence>
<dbReference type="PANTHER" id="PTHR45695">
    <property type="entry name" value="LEUCOKININ RECEPTOR-RELATED"/>
    <property type="match status" value="1"/>
</dbReference>
<dbReference type="PROSITE" id="PS50262">
    <property type="entry name" value="G_PROTEIN_RECEP_F1_2"/>
    <property type="match status" value="2"/>
</dbReference>
<feature type="transmembrane region" description="Helical" evidence="9">
    <location>
        <begin position="223"/>
        <end position="247"/>
    </location>
</feature>
<reference evidence="11 12" key="1">
    <citation type="submission" date="2022-05" db="EMBL/GenBank/DDBJ databases">
        <authorList>
            <consortium name="Genoscope - CEA"/>
            <person name="William W."/>
        </authorList>
    </citation>
    <scope>NUCLEOTIDE SEQUENCE [LARGE SCALE GENOMIC DNA]</scope>
</reference>
<dbReference type="PRINTS" id="PR00237">
    <property type="entry name" value="GPCRRHODOPSN"/>
</dbReference>
<evidence type="ECO:0000259" key="10">
    <source>
        <dbReference type="PROSITE" id="PS50262"/>
    </source>
</evidence>
<keyword evidence="7 8" id="KW-0807">Transducer</keyword>
<feature type="transmembrane region" description="Helical" evidence="9">
    <location>
        <begin position="524"/>
        <end position="548"/>
    </location>
</feature>
<protein>
    <recommendedName>
        <fullName evidence="10">G-protein coupled receptors family 1 profile domain-containing protein</fullName>
    </recommendedName>
</protein>
<evidence type="ECO:0000256" key="6">
    <source>
        <dbReference type="ARBA" id="ARBA00023170"/>
    </source>
</evidence>
<dbReference type="PANTHER" id="PTHR45695:SF9">
    <property type="entry name" value="LEUCOKININ RECEPTOR"/>
    <property type="match status" value="1"/>
</dbReference>
<comment type="caution">
    <text evidence="11">The sequence shown here is derived from an EMBL/GenBank/DDBJ whole genome shotgun (WGS) entry which is preliminary data.</text>
</comment>
<feature type="transmembrane region" description="Helical" evidence="9">
    <location>
        <begin position="384"/>
        <end position="405"/>
    </location>
</feature>
<feature type="transmembrane region" description="Helical" evidence="9">
    <location>
        <begin position="53"/>
        <end position="75"/>
    </location>
</feature>
<evidence type="ECO:0000256" key="2">
    <source>
        <dbReference type="ARBA" id="ARBA00022692"/>
    </source>
</evidence>
<evidence type="ECO:0000256" key="3">
    <source>
        <dbReference type="ARBA" id="ARBA00022989"/>
    </source>
</evidence>
<feature type="domain" description="G-protein coupled receptors family 1 profile" evidence="10">
    <location>
        <begin position="33"/>
        <end position="281"/>
    </location>
</feature>
<evidence type="ECO:0000256" key="8">
    <source>
        <dbReference type="RuleBase" id="RU000688"/>
    </source>
</evidence>
<feature type="transmembrane region" description="Helical" evidence="9">
    <location>
        <begin position="20"/>
        <end position="41"/>
    </location>
</feature>
<feature type="non-terminal residue" evidence="11">
    <location>
        <position position="612"/>
    </location>
</feature>
<keyword evidence="4 8" id="KW-0297">G-protein coupled receptor</keyword>
<dbReference type="CDD" id="cd00637">
    <property type="entry name" value="7tm_classA_rhodopsin-like"/>
    <property type="match status" value="2"/>
</dbReference>
<evidence type="ECO:0000256" key="1">
    <source>
        <dbReference type="ARBA" id="ARBA00004141"/>
    </source>
</evidence>
<dbReference type="EMBL" id="CALNXK010000149">
    <property type="protein sequence ID" value="CAH3169301.1"/>
    <property type="molecule type" value="Genomic_DNA"/>
</dbReference>
<keyword evidence="5 9" id="KW-0472">Membrane</keyword>
<feature type="transmembrane region" description="Helical" evidence="9">
    <location>
        <begin position="348"/>
        <end position="372"/>
    </location>
</feature>
<comment type="subcellular location">
    <subcellularLocation>
        <location evidence="1">Membrane</location>
        <topology evidence="1">Multi-pass membrane protein</topology>
    </subcellularLocation>
</comment>
<dbReference type="Gene3D" id="1.20.1070.10">
    <property type="entry name" value="Rhodopsin 7-helix transmembrane proteins"/>
    <property type="match status" value="2"/>
</dbReference>
<sequence length="612" mass="69898">MAGHPTNFSSVSETEKQIKLALYALTFLLGVTGNSLVLVILWKKHRKSVNDILIFNLSTSDLTLLLLSLPVNVLLFGGIDFPLFFCKFICPLVTVTFNVGIFTLTFMAVHRCRVIINSLKPEMRHKYVIMWIILIWMTGFLLLLPLIIVGEATRGGCTESWRPYQSRIYTATLFALQYVIPLITITGAYIMIGIEIGRAKKRHDSDAQDRFGLKIRRKEDLQIIKMMGIIVILFAVFMLPIQLAWFISDFGPAEYKKVANVLLRIADIAAYLHACVNPIIYGTITKFFRRQYIRYLKSVFVCNKQFLWLKLTFGLYIVTFILGCIGNVSVLIVTGFKTIRRRRPHELFILNLAIGDFILIVFFIPFQIYITIGKFYPSVVFCKLIAPLITVAFGVSVFTLSVMAVHRCYAITNPFKPAISTRSVYFWLAAVWVLSILLAVPSILVSTSYLNRCIKLWPSQSLKKSYTLSLFIARFVAPFMTIVYAYVRIAKDLAHTASRRYDLRNGEIRTRTAKYENIKVMKTLTVIVVLFVFCMLPNRLATIVVVLGDESKPNRIAGHVRQYTSVLTIFHSCVNPIAYGVLSKRVVAWFRLCFRGRSKHRRNNQGDTVNIF</sequence>
<keyword evidence="3 9" id="KW-1133">Transmembrane helix</keyword>
<feature type="domain" description="G-protein coupled receptors family 1 profile" evidence="10">
    <location>
        <begin position="326"/>
        <end position="579"/>
    </location>
</feature>
<dbReference type="SUPFAM" id="SSF81321">
    <property type="entry name" value="Family A G protein-coupled receptor-like"/>
    <property type="match status" value="2"/>
</dbReference>
<keyword evidence="12" id="KW-1185">Reference proteome</keyword>
<keyword evidence="6 8" id="KW-0675">Receptor</keyword>
<evidence type="ECO:0000256" key="4">
    <source>
        <dbReference type="ARBA" id="ARBA00023040"/>
    </source>
</evidence>
<feature type="transmembrane region" description="Helical" evidence="9">
    <location>
        <begin position="81"/>
        <end position="106"/>
    </location>
</feature>
<dbReference type="InterPro" id="IPR000276">
    <property type="entry name" value="GPCR_Rhodpsn"/>
</dbReference>
<feature type="transmembrane region" description="Helical" evidence="9">
    <location>
        <begin position="127"/>
        <end position="148"/>
    </location>
</feature>
<feature type="transmembrane region" description="Helical" evidence="9">
    <location>
        <begin position="560"/>
        <end position="582"/>
    </location>
</feature>
<organism evidence="11 12">
    <name type="scientific">Porites lobata</name>
    <dbReference type="NCBI Taxonomy" id="104759"/>
    <lineage>
        <taxon>Eukaryota</taxon>
        <taxon>Metazoa</taxon>
        <taxon>Cnidaria</taxon>
        <taxon>Anthozoa</taxon>
        <taxon>Hexacorallia</taxon>
        <taxon>Scleractinia</taxon>
        <taxon>Fungiina</taxon>
        <taxon>Poritidae</taxon>
        <taxon>Porites</taxon>
    </lineage>
</organism>
<feature type="transmembrane region" description="Helical" evidence="9">
    <location>
        <begin position="466"/>
        <end position="487"/>
    </location>
</feature>
<comment type="similarity">
    <text evidence="8">Belongs to the G-protein coupled receptor 1 family.</text>
</comment>
<gene>
    <name evidence="11" type="ORF">PLOB_00009708</name>
</gene>
<dbReference type="InterPro" id="IPR017452">
    <property type="entry name" value="GPCR_Rhodpsn_7TM"/>
</dbReference>